<dbReference type="InterPro" id="IPR006171">
    <property type="entry name" value="TOPRIM_dom"/>
</dbReference>
<dbReference type="HAMAP" id="MF_01898">
    <property type="entry name" value="GyrB"/>
    <property type="match status" value="1"/>
</dbReference>
<comment type="cofactor">
    <cofactor evidence="10">
        <name>Mg(2+)</name>
        <dbReference type="ChEBI" id="CHEBI:18420"/>
    </cofactor>
    <cofactor evidence="10">
        <name>Mn(2+)</name>
        <dbReference type="ChEBI" id="CHEBI:29035"/>
    </cofactor>
    <cofactor evidence="10">
        <name>Ca(2+)</name>
        <dbReference type="ChEBI" id="CHEBI:29108"/>
    </cofactor>
    <text evidence="10">Binds two Mg(2+) per subunit. The magnesium ions form salt bridges with both the protein and the DNA. Can also accept other divalent metal cations, such as Mn(2+) or Ca(2+).</text>
</comment>
<comment type="catalytic activity">
    <reaction evidence="1 10">
        <text>ATP-dependent breakage, passage and rejoining of double-stranded DNA.</text>
        <dbReference type="EC" id="5.6.2.2"/>
    </reaction>
</comment>
<dbReference type="InterPro" id="IPR013759">
    <property type="entry name" value="Topo_IIA_B_C"/>
</dbReference>
<dbReference type="InterPro" id="IPR011557">
    <property type="entry name" value="GyrB"/>
</dbReference>
<feature type="site" description="Interaction with DNA" evidence="10">
    <location>
        <position position="457"/>
    </location>
</feature>
<evidence type="ECO:0000256" key="10">
    <source>
        <dbReference type="HAMAP-Rule" id="MF_01898"/>
    </source>
</evidence>
<keyword evidence="7 10" id="KW-0799">Topoisomerase</keyword>
<dbReference type="NCBIfam" id="NF011501">
    <property type="entry name" value="PRK14939.1"/>
    <property type="match status" value="1"/>
</dbReference>
<feature type="binding site" evidence="10">
    <location>
        <position position="504"/>
    </location>
    <ligand>
        <name>Mg(2+)</name>
        <dbReference type="ChEBI" id="CHEBI:18420"/>
        <label>2</label>
    </ligand>
</feature>
<comment type="caution">
    <text evidence="12">The sequence shown here is derived from an EMBL/GenBank/DDBJ whole genome shotgun (WGS) entry which is preliminary data.</text>
</comment>
<dbReference type="SMART" id="SM00387">
    <property type="entry name" value="HATPase_c"/>
    <property type="match status" value="1"/>
</dbReference>
<keyword evidence="8" id="KW-0238">DNA-binding</keyword>
<dbReference type="InterPro" id="IPR002288">
    <property type="entry name" value="DNA_gyrase_B_C"/>
</dbReference>
<dbReference type="InterPro" id="IPR000565">
    <property type="entry name" value="Topo_IIA_B"/>
</dbReference>
<dbReference type="EMBL" id="JBDZDV010000002">
    <property type="protein sequence ID" value="MET3110834.1"/>
    <property type="molecule type" value="Genomic_DNA"/>
</dbReference>
<evidence type="ECO:0000256" key="8">
    <source>
        <dbReference type="ARBA" id="ARBA00023125"/>
    </source>
</evidence>
<feature type="site" description="Interaction with DNA" evidence="10">
    <location>
        <position position="454"/>
    </location>
</feature>
<organism evidence="12 13">
    <name type="scientific">Salinicoccus halitifaciens</name>
    <dbReference type="NCBI Taxonomy" id="1073415"/>
    <lineage>
        <taxon>Bacteria</taxon>
        <taxon>Bacillati</taxon>
        <taxon>Bacillota</taxon>
        <taxon>Bacilli</taxon>
        <taxon>Bacillales</taxon>
        <taxon>Staphylococcaceae</taxon>
        <taxon>Salinicoccus</taxon>
    </lineage>
</organism>
<dbReference type="GO" id="GO:0003918">
    <property type="term" value="F:DNA topoisomerase type II (double strand cut, ATP-hydrolyzing) activity"/>
    <property type="evidence" value="ECO:0007669"/>
    <property type="project" value="UniProtKB-EC"/>
</dbReference>
<dbReference type="InterPro" id="IPR018522">
    <property type="entry name" value="TopoIIA_CS"/>
</dbReference>
<reference evidence="12 13" key="1">
    <citation type="submission" date="2024-05" db="EMBL/GenBank/DDBJ databases">
        <title>Genomic Encyclopedia of Type Strains, Phase IV (KMG-IV): sequencing the most valuable type-strain genomes for metagenomic binning, comparative biology and taxonomic classification.</title>
        <authorList>
            <person name="Goeker M."/>
        </authorList>
    </citation>
    <scope>NUCLEOTIDE SEQUENCE [LARGE SCALE GENOMIC DNA]</scope>
    <source>
        <strain evidence="12 13">DSM 25286</strain>
    </source>
</reference>
<evidence type="ECO:0000256" key="5">
    <source>
        <dbReference type="ARBA" id="ARBA00022840"/>
    </source>
</evidence>
<dbReference type="CDD" id="cd16928">
    <property type="entry name" value="HATPase_GyrB-like"/>
    <property type="match status" value="1"/>
</dbReference>
<dbReference type="SUPFAM" id="SSF56719">
    <property type="entry name" value="Type II DNA topoisomerase"/>
    <property type="match status" value="1"/>
</dbReference>
<evidence type="ECO:0000256" key="6">
    <source>
        <dbReference type="ARBA" id="ARBA00022842"/>
    </source>
</evidence>
<evidence type="ECO:0000256" key="1">
    <source>
        <dbReference type="ARBA" id="ARBA00000185"/>
    </source>
</evidence>
<dbReference type="SMART" id="SM00433">
    <property type="entry name" value="TOP2c"/>
    <property type="match status" value="1"/>
</dbReference>
<keyword evidence="3 10" id="KW-0479">Metal-binding</keyword>
<dbReference type="PRINTS" id="PR00418">
    <property type="entry name" value="TPI2FAMILY"/>
</dbReference>
<keyword evidence="6 10" id="KW-0460">Magnesium</keyword>
<comment type="similarity">
    <text evidence="2 10">Belongs to the type II topoisomerase GyrB family.</text>
</comment>
<dbReference type="InterPro" id="IPR001241">
    <property type="entry name" value="Topo_IIA"/>
</dbReference>
<dbReference type="EC" id="5.6.2.2" evidence="10"/>
<keyword evidence="9 10" id="KW-0413">Isomerase</keyword>
<feature type="binding site" evidence="10">
    <location>
        <position position="502"/>
    </location>
    <ligand>
        <name>Mg(2+)</name>
        <dbReference type="ChEBI" id="CHEBI:18420"/>
        <label>2</label>
    </ligand>
</feature>
<protein>
    <recommendedName>
        <fullName evidence="10">DNA gyrase subunit B</fullName>
        <ecNumber evidence="10">5.6.2.2</ecNumber>
    </recommendedName>
</protein>
<dbReference type="Gene3D" id="3.30.565.10">
    <property type="entry name" value="Histidine kinase-like ATPase, C-terminal domain"/>
    <property type="match status" value="1"/>
</dbReference>
<gene>
    <name evidence="10" type="primary">gyrB</name>
    <name evidence="12" type="ORF">ABHD89_001236</name>
</gene>
<accession>A0ABV2E8T9</accession>
<keyword evidence="5 10" id="KW-0067">ATP-binding</keyword>
<dbReference type="Proteomes" id="UP001549019">
    <property type="component" value="Unassembled WGS sequence"/>
</dbReference>
<evidence type="ECO:0000256" key="4">
    <source>
        <dbReference type="ARBA" id="ARBA00022741"/>
    </source>
</evidence>
<comment type="subunit">
    <text evidence="10">Heterotetramer, composed of two GyrA and two GyrB chains. In the heterotetramer, GyrA contains the active site tyrosine that forms a transient covalent intermediate with DNA, while GyrB binds cofactors and catalyzes ATP hydrolysis.</text>
</comment>
<evidence type="ECO:0000313" key="12">
    <source>
        <dbReference type="EMBL" id="MET3110834.1"/>
    </source>
</evidence>
<feature type="domain" description="Toprim" evidence="11">
    <location>
        <begin position="423"/>
        <end position="537"/>
    </location>
</feature>
<dbReference type="PANTHER" id="PTHR45866">
    <property type="entry name" value="DNA GYRASE/TOPOISOMERASE SUBUNIT B"/>
    <property type="match status" value="1"/>
</dbReference>
<dbReference type="InterPro" id="IPR014721">
    <property type="entry name" value="Ribsml_uS5_D2-typ_fold_subgr"/>
</dbReference>
<dbReference type="Gene3D" id="3.40.50.670">
    <property type="match status" value="1"/>
</dbReference>
<dbReference type="SUPFAM" id="SSF54211">
    <property type="entry name" value="Ribosomal protein S5 domain 2-like"/>
    <property type="match status" value="1"/>
</dbReference>
<dbReference type="InterPro" id="IPR003594">
    <property type="entry name" value="HATPase_dom"/>
</dbReference>
<keyword evidence="4 10" id="KW-0547">Nucleotide-binding</keyword>
<dbReference type="InterPro" id="IPR036890">
    <property type="entry name" value="HATPase_C_sf"/>
</dbReference>
<name>A0ABV2E8T9_9STAP</name>
<evidence type="ECO:0000256" key="9">
    <source>
        <dbReference type="ARBA" id="ARBA00023235"/>
    </source>
</evidence>
<dbReference type="NCBIfam" id="NF004189">
    <property type="entry name" value="PRK05644.1"/>
    <property type="match status" value="1"/>
</dbReference>
<dbReference type="Pfam" id="PF01751">
    <property type="entry name" value="Toprim"/>
    <property type="match status" value="1"/>
</dbReference>
<dbReference type="InterPro" id="IPR034160">
    <property type="entry name" value="TOPRIM_GyrB"/>
</dbReference>
<evidence type="ECO:0000256" key="7">
    <source>
        <dbReference type="ARBA" id="ARBA00023029"/>
    </source>
</evidence>
<dbReference type="PANTHER" id="PTHR45866:SF1">
    <property type="entry name" value="DNA GYRASE SUBUNIT B, MITOCHONDRIAL"/>
    <property type="match status" value="1"/>
</dbReference>
<dbReference type="Gene3D" id="3.30.230.10">
    <property type="match status" value="1"/>
</dbReference>
<dbReference type="InterPro" id="IPR020568">
    <property type="entry name" value="Ribosomal_Su5_D2-typ_SF"/>
</dbReference>
<dbReference type="NCBIfam" id="TIGR01059">
    <property type="entry name" value="gyrB"/>
    <property type="match status" value="1"/>
</dbReference>
<dbReference type="PRINTS" id="PR01159">
    <property type="entry name" value="DNAGYRASEB"/>
</dbReference>
<dbReference type="Pfam" id="PF00986">
    <property type="entry name" value="DNA_gyraseB_C"/>
    <property type="match status" value="1"/>
</dbReference>
<evidence type="ECO:0000256" key="3">
    <source>
        <dbReference type="ARBA" id="ARBA00022723"/>
    </source>
</evidence>
<dbReference type="CDD" id="cd03366">
    <property type="entry name" value="TOPRIM_TopoIIA_GyrB"/>
    <property type="match status" value="1"/>
</dbReference>
<evidence type="ECO:0000313" key="13">
    <source>
        <dbReference type="Proteomes" id="UP001549019"/>
    </source>
</evidence>
<comment type="function">
    <text evidence="10">A type II topoisomerase that negatively supercoils closed circular double-stranded (ds) DNA in an ATP-dependent manner to modulate DNA topology and maintain chromosomes in an underwound state. Negative supercoiling favors strand separation, and DNA replication, transcription, recombination and repair, all of which involve strand separation. Also able to catalyze the interconversion of other topological isomers of dsDNA rings, including catenanes and knotted rings. Type II topoisomerases break and join 2 DNA strands simultaneously in an ATP-dependent manner.</text>
</comment>
<dbReference type="InterPro" id="IPR013760">
    <property type="entry name" value="Topo_IIA-like_dom_sf"/>
</dbReference>
<proteinExistence type="inferred from homology"/>
<dbReference type="PROSITE" id="PS50880">
    <property type="entry name" value="TOPRIM"/>
    <property type="match status" value="1"/>
</dbReference>
<dbReference type="CDD" id="cd00822">
    <property type="entry name" value="TopoII_Trans_DNA_gyrase"/>
    <property type="match status" value="1"/>
</dbReference>
<dbReference type="SUPFAM" id="SSF55874">
    <property type="entry name" value="ATPase domain of HSP90 chaperone/DNA topoisomerase II/histidine kinase"/>
    <property type="match status" value="1"/>
</dbReference>
<comment type="subcellular location">
    <subcellularLocation>
        <location evidence="10">Cytoplasm</location>
    </subcellularLocation>
</comment>
<keyword evidence="10" id="KW-0963">Cytoplasm</keyword>
<evidence type="ECO:0000259" key="11">
    <source>
        <dbReference type="PROSITE" id="PS50880"/>
    </source>
</evidence>
<keyword evidence="13" id="KW-1185">Reference proteome</keyword>
<dbReference type="Pfam" id="PF00204">
    <property type="entry name" value="DNA_gyraseB"/>
    <property type="match status" value="1"/>
</dbReference>
<feature type="binding site" evidence="10">
    <location>
        <position position="429"/>
    </location>
    <ligand>
        <name>Mg(2+)</name>
        <dbReference type="ChEBI" id="CHEBI:18420"/>
        <label>1</label>
        <note>catalytic</note>
    </ligand>
</feature>
<dbReference type="Pfam" id="PF02518">
    <property type="entry name" value="HATPase_c"/>
    <property type="match status" value="1"/>
</dbReference>
<dbReference type="InterPro" id="IPR013506">
    <property type="entry name" value="Topo_IIA_bsu_dom2"/>
</dbReference>
<sequence>MEENNLEQYGASQIQVLEGLEAVRKRPGMYIGSTASKGLHHLVWEIVDNSIDEALGGHADTIDITIEKDNWIKVTDNGRGIPVDIQEKMGRPAVEVILTVLHAGGKFGGGGYKVSGGLHGVGSSVVNALSETLEVYVHRDGKIHHQSYTRGVPDFDLKVIDETDKTGTVIRFKADPEIFTETTEYEYEVFQHRVKELAFLNKGLELNLSDERGEEVVSDQYYFEGGIKSYVEQINEAKEVLHDEVIYLDKEKENVEVEIAIQYNKGYATTLLSYANNIHTYEGGTHEEGFKRALTKVINNYATKNNLIKPNEDRLSGEDVREGLTAIVSIKHMDPQFEGQTKTKFGNSEVRLITDQLFTEGFERFLLENPSVARVIVEKGITAQHARMAAKKAREMTRRKSALEVSSLPGKLADCSSKDPAESELFIVEGDSAGGSAKSGRDSTTQAILPLRGKILNVEKARLDRILNNNEIRSMITALGTGIGEEFDLSKARYHKIVIMTDADVDGAHIRTLLLTFFYRFMKPLIEAGYVYIAQPPLYKVEQGKKKYYVYDEAALDELKKTLPATPKFSLARYKGLGEMNADQLWDTTMDPDHRVLLQVRLTDAVEADQTFEMLMGDIVEHRRNFIEENALYVQNLDI</sequence>
<evidence type="ECO:0000256" key="2">
    <source>
        <dbReference type="ARBA" id="ARBA00010708"/>
    </source>
</evidence>
<feature type="binding site" evidence="10">
    <location>
        <position position="502"/>
    </location>
    <ligand>
        <name>Mg(2+)</name>
        <dbReference type="ChEBI" id="CHEBI:18420"/>
        <label>1</label>
        <note>catalytic</note>
    </ligand>
</feature>
<comment type="miscellaneous">
    <text evidence="10">Few gyrases are as efficient as E.coli at forming negative supercoils. Not all organisms have 2 type II topoisomerases; in organisms with a single type II topoisomerase this enzyme also has to decatenate newly replicated chromosomes.</text>
</comment>
<dbReference type="PROSITE" id="PS00177">
    <property type="entry name" value="TOPOISOMERASE_II"/>
    <property type="match status" value="1"/>
</dbReference>